<dbReference type="UniPathway" id="UPA00299"/>
<dbReference type="InterPro" id="IPR006047">
    <property type="entry name" value="GH13_cat_dom"/>
</dbReference>
<evidence type="ECO:0000256" key="2">
    <source>
        <dbReference type="ARBA" id="ARBA00005199"/>
    </source>
</evidence>
<dbReference type="EMBL" id="CP044427">
    <property type="protein sequence ID" value="QFG69555.1"/>
    <property type="molecule type" value="Genomic_DNA"/>
</dbReference>
<dbReference type="InterPro" id="IPR044901">
    <property type="entry name" value="Trehalose_TreZ_E-set_sf"/>
</dbReference>
<organism evidence="20 21">
    <name type="scientific">Ornithinimicrobium pratense</name>
    <dbReference type="NCBI Taxonomy" id="2593973"/>
    <lineage>
        <taxon>Bacteria</taxon>
        <taxon>Bacillati</taxon>
        <taxon>Actinomycetota</taxon>
        <taxon>Actinomycetes</taxon>
        <taxon>Micrococcales</taxon>
        <taxon>Ornithinimicrobiaceae</taxon>
        <taxon>Ornithinimicrobium</taxon>
    </lineage>
</organism>
<feature type="active site" description="Nucleophile" evidence="15">
    <location>
        <position position="261"/>
    </location>
</feature>
<reference evidence="20 21" key="1">
    <citation type="submission" date="2019-09" db="EMBL/GenBank/DDBJ databases">
        <title>Serinicoccus pratensis sp. nov., isolated from meadow soil.</title>
        <authorList>
            <person name="Zhang W."/>
        </authorList>
    </citation>
    <scope>NUCLEOTIDE SEQUENCE [LARGE SCALE GENOMIC DNA]</scope>
    <source>
        <strain evidence="20 21">W204</strain>
    </source>
</reference>
<evidence type="ECO:0000256" key="15">
    <source>
        <dbReference type="PIRSR" id="PIRSR006337-1"/>
    </source>
</evidence>
<evidence type="ECO:0000259" key="19">
    <source>
        <dbReference type="SMART" id="SM00642"/>
    </source>
</evidence>
<dbReference type="NCBIfam" id="TIGR02402">
    <property type="entry name" value="trehalose_TreZ"/>
    <property type="match status" value="1"/>
</dbReference>
<dbReference type="CDD" id="cd11325">
    <property type="entry name" value="AmyAc_GTHase"/>
    <property type="match status" value="1"/>
</dbReference>
<evidence type="ECO:0000256" key="1">
    <source>
        <dbReference type="ARBA" id="ARBA00004496"/>
    </source>
</evidence>
<dbReference type="InterPro" id="IPR013783">
    <property type="entry name" value="Ig-like_fold"/>
</dbReference>
<comment type="catalytic activity">
    <reaction evidence="12 14">
        <text>hydrolysis of (1-&gt;4)-alpha-D-glucosidic linkage in 4-alpha-D-[(1-&gt;4)-alpha-D-glucanosyl]n trehalose to yield trehalose and (1-&gt;4)-alpha-D-glucan.</text>
        <dbReference type="EC" id="3.2.1.141"/>
    </reaction>
</comment>
<comment type="similarity">
    <text evidence="3 14">Belongs to the glycosyl hydrolase 13 family.</text>
</comment>
<gene>
    <name evidence="20" type="primary">treZ</name>
    <name evidence="20" type="ORF">FY030_13335</name>
</gene>
<evidence type="ECO:0000256" key="16">
    <source>
        <dbReference type="PIRSR" id="PIRSR006337-2"/>
    </source>
</evidence>
<evidence type="ECO:0000313" key="20">
    <source>
        <dbReference type="EMBL" id="QFG69555.1"/>
    </source>
</evidence>
<evidence type="ECO:0000256" key="5">
    <source>
        <dbReference type="ARBA" id="ARBA00015938"/>
    </source>
</evidence>
<sequence>MSHGSVHAGAGSHRFTLWAPEAEAVDLLLGADPEAAEHIAMSRTEGGWWAVEADPTPHDGRYAYSVDGGIPVPDPRSRRQPDGVHAPSQLVDTAAFTWSDQDWAGVTLEGAAVYELHVGTFTQEGTFEAAIERLDHLVDLGVSVVELMPVAAFPGEHGWGYDGVALYAVHEPYGGPEGLARFVDAAHAKGLAVWLDVVHNHLGPSGNYLGLVGPYFTDQHHTPWGQAVNLDAPHSDGVRAFLLGNVRHWLEDFHLDGLRLDAVHALRDDRATHVLEEMSALADEIGERTGIPRTLVAESDRNDPATVAPRGQGGSGGLGLHGQWADDVHHALHVLLTGETQGYYADFADPDALGKVLARTPFFHDGTFSTFRGRVHGRSVDPATTPGWRYVVSLQTHDQVGNRAMGDRLHHGSSAGRHAVGAALLLTSPYTPMLFMGEEWGASTPWQYFTDHEEEELAESIRKGRQAEFAEHGWGGTVPDPQDSATVEASTLRWAEVDSPGHAEVLAFYRDLLRLRREEPGLRSTPLGQGSLTREALTGGDGAEGGELLTVTRGEVQMVALLGGGNTHEVAHGPGARVLASFGGVEQASGALRLPPDSVAVLRVGER</sequence>
<proteinExistence type="inferred from homology"/>
<dbReference type="SUPFAM" id="SSF51445">
    <property type="entry name" value="(Trans)glycosidases"/>
    <property type="match status" value="1"/>
</dbReference>
<evidence type="ECO:0000256" key="11">
    <source>
        <dbReference type="ARBA" id="ARBA00033284"/>
    </source>
</evidence>
<dbReference type="SMART" id="SM00642">
    <property type="entry name" value="Aamy"/>
    <property type="match status" value="1"/>
</dbReference>
<keyword evidence="7 14" id="KW-0378">Hydrolase</keyword>
<feature type="binding site" evidence="16">
    <location>
        <begin position="259"/>
        <end position="264"/>
    </location>
    <ligand>
        <name>substrate</name>
    </ligand>
</feature>
<dbReference type="Pfam" id="PF02922">
    <property type="entry name" value="CBM_48"/>
    <property type="match status" value="1"/>
</dbReference>
<evidence type="ECO:0000256" key="8">
    <source>
        <dbReference type="ARBA" id="ARBA00023277"/>
    </source>
</evidence>
<protein>
    <recommendedName>
        <fullName evidence="5 13">Malto-oligosyltrehalose trehalohydrolase</fullName>
        <shortName evidence="14">MTHase</shortName>
        <ecNumber evidence="4 13">3.2.1.141</ecNumber>
    </recommendedName>
    <alternativeName>
        <fullName evidence="11 14">4-alpha-D-((1-&gt;4)-alpha-D-glucano)trehalose trehalohydrolase</fullName>
    </alternativeName>
    <alternativeName>
        <fullName evidence="10 14">Maltooligosyl trehalose trehalohydrolase</fullName>
    </alternativeName>
</protein>
<feature type="domain" description="Glycosyl hydrolase family 13 catalytic" evidence="19">
    <location>
        <begin position="115"/>
        <end position="465"/>
    </location>
</feature>
<dbReference type="PIRSF" id="PIRSF006337">
    <property type="entry name" value="Trehalose_TreZ"/>
    <property type="match status" value="1"/>
</dbReference>
<evidence type="ECO:0000256" key="6">
    <source>
        <dbReference type="ARBA" id="ARBA00022490"/>
    </source>
</evidence>
<evidence type="ECO:0000256" key="9">
    <source>
        <dbReference type="ARBA" id="ARBA00023295"/>
    </source>
</evidence>
<dbReference type="Pfam" id="PF00128">
    <property type="entry name" value="Alpha-amylase"/>
    <property type="match status" value="1"/>
</dbReference>
<evidence type="ECO:0000256" key="17">
    <source>
        <dbReference type="PIRSR" id="PIRSR006337-3"/>
    </source>
</evidence>
<dbReference type="InterPro" id="IPR004193">
    <property type="entry name" value="Glyco_hydro_13_N"/>
</dbReference>
<evidence type="ECO:0000256" key="14">
    <source>
        <dbReference type="PIRNR" id="PIRNR006337"/>
    </source>
</evidence>
<feature type="binding site" evidence="16">
    <location>
        <begin position="326"/>
        <end position="330"/>
    </location>
    <ligand>
        <name>substrate</name>
    </ligand>
</feature>
<dbReference type="RefSeq" id="WP_158061966.1">
    <property type="nucleotide sequence ID" value="NZ_CP044427.1"/>
</dbReference>
<comment type="pathway">
    <text evidence="2 14">Glycan biosynthesis; trehalose biosynthesis.</text>
</comment>
<feature type="active site" description="Proton donor" evidence="15">
    <location>
        <position position="298"/>
    </location>
</feature>
<feature type="compositionally biased region" description="Gly residues" evidence="18">
    <location>
        <begin position="311"/>
        <end position="320"/>
    </location>
</feature>
<dbReference type="InterPro" id="IPR014756">
    <property type="entry name" value="Ig_E-set"/>
</dbReference>
<evidence type="ECO:0000256" key="4">
    <source>
        <dbReference type="ARBA" id="ARBA00012268"/>
    </source>
</evidence>
<dbReference type="GO" id="GO:0005992">
    <property type="term" value="P:trehalose biosynthetic process"/>
    <property type="evidence" value="ECO:0007669"/>
    <property type="project" value="UniProtKB-UniRule"/>
</dbReference>
<comment type="subcellular location">
    <subcellularLocation>
        <location evidence="1 15">Cytoplasm</location>
    </subcellularLocation>
</comment>
<accession>A0A5J6V6Z0</accession>
<dbReference type="Proteomes" id="UP000326546">
    <property type="component" value="Chromosome"/>
</dbReference>
<dbReference type="InterPro" id="IPR017853">
    <property type="entry name" value="GH"/>
</dbReference>
<evidence type="ECO:0000256" key="3">
    <source>
        <dbReference type="ARBA" id="ARBA00008061"/>
    </source>
</evidence>
<keyword evidence="8" id="KW-0119">Carbohydrate metabolism</keyword>
<evidence type="ECO:0000256" key="13">
    <source>
        <dbReference type="NCBIfam" id="TIGR02402"/>
    </source>
</evidence>
<evidence type="ECO:0000313" key="21">
    <source>
        <dbReference type="Proteomes" id="UP000326546"/>
    </source>
</evidence>
<keyword evidence="6" id="KW-0963">Cytoplasm</keyword>
<keyword evidence="9 14" id="KW-0326">Glycosidase</keyword>
<dbReference type="OrthoDB" id="9800174at2"/>
<dbReference type="EC" id="3.2.1.141" evidence="4 13"/>
<dbReference type="Gene3D" id="2.60.40.10">
    <property type="entry name" value="Immunoglobulins"/>
    <property type="match status" value="1"/>
</dbReference>
<dbReference type="PANTHER" id="PTHR43651:SF11">
    <property type="entry name" value="MALTO-OLIGOSYLTREHALOSE TREHALOHYDROLASE"/>
    <property type="match status" value="1"/>
</dbReference>
<dbReference type="KEGG" id="serw:FY030_13335"/>
<evidence type="ECO:0000256" key="12">
    <source>
        <dbReference type="ARBA" id="ARBA00034013"/>
    </source>
</evidence>
<evidence type="ECO:0000256" key="7">
    <source>
        <dbReference type="ARBA" id="ARBA00022801"/>
    </source>
</evidence>
<keyword evidence="21" id="KW-1185">Reference proteome</keyword>
<feature type="binding site" evidence="16">
    <location>
        <begin position="397"/>
        <end position="402"/>
    </location>
    <ligand>
        <name>substrate</name>
    </ligand>
</feature>
<dbReference type="PANTHER" id="PTHR43651">
    <property type="entry name" value="1,4-ALPHA-GLUCAN-BRANCHING ENZYME"/>
    <property type="match status" value="1"/>
</dbReference>
<dbReference type="GO" id="GO:0005737">
    <property type="term" value="C:cytoplasm"/>
    <property type="evidence" value="ECO:0007669"/>
    <property type="project" value="UniProtKB-SubCell"/>
</dbReference>
<evidence type="ECO:0000256" key="10">
    <source>
        <dbReference type="ARBA" id="ARBA00032057"/>
    </source>
</evidence>
<evidence type="ECO:0000256" key="18">
    <source>
        <dbReference type="SAM" id="MobiDB-lite"/>
    </source>
</evidence>
<dbReference type="Gene3D" id="3.20.20.80">
    <property type="entry name" value="Glycosidases"/>
    <property type="match status" value="1"/>
</dbReference>
<feature type="region of interest" description="Disordered" evidence="18">
    <location>
        <begin position="299"/>
        <end position="320"/>
    </location>
</feature>
<dbReference type="AlphaFoldDB" id="A0A5J6V6Z0"/>
<dbReference type="CDD" id="cd02853">
    <property type="entry name" value="E_set_MTHase_like_N"/>
    <property type="match status" value="1"/>
</dbReference>
<dbReference type="GO" id="GO:0033942">
    <property type="term" value="F:4-alpha-D-(1-&gt;4)-alpha-D-glucanotrehalose trehalohydrolase activity"/>
    <property type="evidence" value="ECO:0007669"/>
    <property type="project" value="UniProtKB-EC"/>
</dbReference>
<dbReference type="Gene3D" id="1.10.10.760">
    <property type="entry name" value="E-set domains of sugar-utilizing enzymes"/>
    <property type="match status" value="1"/>
</dbReference>
<dbReference type="SUPFAM" id="SSF81296">
    <property type="entry name" value="E set domains"/>
    <property type="match status" value="1"/>
</dbReference>
<feature type="site" description="Transition state stabilizer" evidence="17">
    <location>
        <position position="398"/>
    </location>
</feature>
<name>A0A5J6V6Z0_9MICO</name>
<feature type="region of interest" description="Disordered" evidence="18">
    <location>
        <begin position="524"/>
        <end position="544"/>
    </location>
</feature>
<dbReference type="InterPro" id="IPR012768">
    <property type="entry name" value="Trehalose_TreZ"/>
</dbReference>